<evidence type="ECO:0000313" key="4">
    <source>
        <dbReference type="EMBL" id="JAE32532.1"/>
    </source>
</evidence>
<dbReference type="PANTHER" id="PTHR31580">
    <property type="entry name" value="FILAMENT-LIKE PLANT PROTEIN 4"/>
    <property type="match status" value="1"/>
</dbReference>
<evidence type="ECO:0000256" key="2">
    <source>
        <dbReference type="ARBA" id="ARBA00023054"/>
    </source>
</evidence>
<dbReference type="AlphaFoldDB" id="A0A0A9H6Z8"/>
<organism evidence="4">
    <name type="scientific">Arundo donax</name>
    <name type="common">Giant reed</name>
    <name type="synonym">Donax arundinaceus</name>
    <dbReference type="NCBI Taxonomy" id="35708"/>
    <lineage>
        <taxon>Eukaryota</taxon>
        <taxon>Viridiplantae</taxon>
        <taxon>Streptophyta</taxon>
        <taxon>Embryophyta</taxon>
        <taxon>Tracheophyta</taxon>
        <taxon>Spermatophyta</taxon>
        <taxon>Magnoliopsida</taxon>
        <taxon>Liliopsida</taxon>
        <taxon>Poales</taxon>
        <taxon>Poaceae</taxon>
        <taxon>PACMAD clade</taxon>
        <taxon>Arundinoideae</taxon>
        <taxon>Arundineae</taxon>
        <taxon>Arundo</taxon>
    </lineage>
</organism>
<proteinExistence type="inferred from homology"/>
<comment type="similarity">
    <text evidence="1">Belongs to the FPP family.</text>
</comment>
<evidence type="ECO:0000256" key="3">
    <source>
        <dbReference type="SAM" id="MobiDB-lite"/>
    </source>
</evidence>
<reference evidence="4" key="2">
    <citation type="journal article" date="2015" name="Data Brief">
        <title>Shoot transcriptome of the giant reed, Arundo donax.</title>
        <authorList>
            <person name="Barrero R.A."/>
            <person name="Guerrero F.D."/>
            <person name="Moolhuijzen P."/>
            <person name="Goolsby J.A."/>
            <person name="Tidwell J."/>
            <person name="Bellgard S.E."/>
            <person name="Bellgard M.I."/>
        </authorList>
    </citation>
    <scope>NUCLEOTIDE SEQUENCE</scope>
    <source>
        <tissue evidence="4">Shoot tissue taken approximately 20 cm above the soil surface</tissue>
    </source>
</reference>
<feature type="region of interest" description="Disordered" evidence="3">
    <location>
        <begin position="15"/>
        <end position="60"/>
    </location>
</feature>
<feature type="compositionally biased region" description="Polar residues" evidence="3">
    <location>
        <begin position="379"/>
        <end position="389"/>
    </location>
</feature>
<name>A0A0A9H6Z8_ARUDO</name>
<evidence type="ECO:0000256" key="1">
    <source>
        <dbReference type="ARBA" id="ARBA00005921"/>
    </source>
</evidence>
<reference evidence="4" key="1">
    <citation type="submission" date="2014-09" db="EMBL/GenBank/DDBJ databases">
        <authorList>
            <person name="Magalhaes I.L.F."/>
            <person name="Oliveira U."/>
            <person name="Santos F.R."/>
            <person name="Vidigal T.H.D.A."/>
            <person name="Brescovit A.D."/>
            <person name="Santos A.J."/>
        </authorList>
    </citation>
    <scope>NUCLEOTIDE SEQUENCE</scope>
    <source>
        <tissue evidence="4">Shoot tissue taken approximately 20 cm above the soil surface</tissue>
    </source>
</reference>
<feature type="compositionally biased region" description="Basic and acidic residues" evidence="3">
    <location>
        <begin position="15"/>
        <end position="26"/>
    </location>
</feature>
<accession>A0A0A9H6Z8</accession>
<feature type="region of interest" description="Disordered" evidence="3">
    <location>
        <begin position="379"/>
        <end position="467"/>
    </location>
</feature>
<sequence length="467" mass="51540">MASDMNLLDDFAEIEKLEMESGDRKPKAPPASSSPKEEDRRSVTLEKSGDELVTTGSIPNGHPEKVHDIWNLVVHKHEASGESVDTIFEKIRHALDLDRIDVHAKREDSDVSYDLSEIEKMVRDLVQKITHMIGTSAEDNGVRSRPLLHGKYELCGRLEYLVQVCHDLLHGKANLEKFIDEVCLTLKYMVSQYLSNQDLYDTVDSATKNCDGDKSLGTVNTQSPQEFQSAKPGEAVSIQKEVQEGPVQSTEDQSMVNHQERFDKELTGVIIAQDDNIVPGRKSTYCEIESPAAEASVEVWAAQGENQSPAELNPQNPHSLQNSDILAAADKLAECQETITILSKQLQALKIPTSGPLDSPLCNPQSLASILAEEFANAVGSNSPATPKQVQFKKEEDDELYATPKRSPGQTQNADGDDRESMQIVVHPMFAELRQDDGSADPGKKKKKRGPSLLGRIMFRKKVEGGS</sequence>
<keyword evidence="2" id="KW-0175">Coiled coil</keyword>
<dbReference type="InterPro" id="IPR008587">
    <property type="entry name" value="FPP_plant"/>
</dbReference>
<feature type="compositionally biased region" description="Basic and acidic residues" evidence="3">
    <location>
        <begin position="35"/>
        <end position="50"/>
    </location>
</feature>
<protein>
    <submittedName>
        <fullName evidence="4">Uncharacterized protein</fullName>
    </submittedName>
</protein>
<dbReference type="EMBL" id="GBRH01165364">
    <property type="protein sequence ID" value="JAE32532.1"/>
    <property type="molecule type" value="Transcribed_RNA"/>
</dbReference>
<dbReference type="Pfam" id="PF05911">
    <property type="entry name" value="FPP"/>
    <property type="match status" value="1"/>
</dbReference>
<dbReference type="PANTHER" id="PTHR31580:SF6">
    <property type="entry name" value="OS02G0614600 PROTEIN"/>
    <property type="match status" value="1"/>
</dbReference>